<dbReference type="EMBL" id="REFV01000001">
    <property type="protein sequence ID" value="RMB63835.1"/>
    <property type="molecule type" value="Genomic_DNA"/>
</dbReference>
<dbReference type="GO" id="GO:0016757">
    <property type="term" value="F:glycosyltransferase activity"/>
    <property type="evidence" value="ECO:0007669"/>
    <property type="project" value="UniProtKB-ARBA"/>
</dbReference>
<dbReference type="SUPFAM" id="SSF53756">
    <property type="entry name" value="UDP-Glycosyltransferase/glycogen phosphorylase"/>
    <property type="match status" value="1"/>
</dbReference>
<dbReference type="Proteomes" id="UP000281985">
    <property type="component" value="Unassembled WGS sequence"/>
</dbReference>
<accession>A0A3M0GFX8</accession>
<comment type="caution">
    <text evidence="1">The sequence shown here is derived from an EMBL/GenBank/DDBJ whole genome shotgun (WGS) entry which is preliminary data.</text>
</comment>
<name>A0A3M0GFX8_9FLAO</name>
<protein>
    <submittedName>
        <fullName evidence="1">Uncharacterized protein</fullName>
    </submittedName>
</protein>
<dbReference type="RefSeq" id="WP_121915631.1">
    <property type="nucleotide sequence ID" value="NZ_REFV01000001.1"/>
</dbReference>
<evidence type="ECO:0000313" key="1">
    <source>
        <dbReference type="EMBL" id="RMB63835.1"/>
    </source>
</evidence>
<dbReference type="Gene3D" id="3.40.50.2000">
    <property type="entry name" value="Glycogen Phosphorylase B"/>
    <property type="match status" value="2"/>
</dbReference>
<sequence>MKKKVLIISYSFPPSNAPAAQRPYTIAKYLDKDKYEVTVITCGNQDASLGLSTFESKGLDKVQVIKINAIDLSKFRKIKKSSMVDKTMSEKKGSLKMRLFNVLVPFVFPDKGVFWYWNMLKYARSNRNILAPDIVFSTSPLFSNHLIARLFLRATSSPKHIVDFRDFHWTVNDSRQKEKTSRLHHFLERQILNRANFLTFITNRMRDIYVSSYPDISNKCAVIYNGFDQADYDRIDSISESKKLTFFYAGSFYGGRRDPKHFLRSLDTLLSRKLIKSDEFQIEIAGNFETQNIDELTQFKSFKNINFLGALSRKRVLERAGASHVLWMIEVDSKEFQNSVPLKFFEYLGARRPILSHSNSLAHSNEIIDKINCGWWIDTTDTSDEKSCRIIESIFKKYRDHELNEPLNISGLEKYSRISQTHQFEEYFDKA</sequence>
<dbReference type="OrthoDB" id="784244at2"/>
<dbReference type="AlphaFoldDB" id="A0A3M0GFX8"/>
<proteinExistence type="predicted"/>
<gene>
    <name evidence="1" type="ORF">EAX61_00130</name>
</gene>
<reference evidence="1 2" key="1">
    <citation type="submission" date="2018-10" db="EMBL/GenBank/DDBJ databases">
        <title>Dokdonia luteus sp. nov., isolated from sea water.</title>
        <authorList>
            <person name="Zhou L.Y."/>
            <person name="Du Z.J."/>
        </authorList>
    </citation>
    <scope>NUCLEOTIDE SEQUENCE [LARGE SCALE GENOMIC DNA]</scope>
    <source>
        <strain evidence="1 2">SH27</strain>
    </source>
</reference>
<evidence type="ECO:0000313" key="2">
    <source>
        <dbReference type="Proteomes" id="UP000281985"/>
    </source>
</evidence>
<organism evidence="1 2">
    <name type="scientific">Dokdonia sinensis</name>
    <dbReference type="NCBI Taxonomy" id="2479847"/>
    <lineage>
        <taxon>Bacteria</taxon>
        <taxon>Pseudomonadati</taxon>
        <taxon>Bacteroidota</taxon>
        <taxon>Flavobacteriia</taxon>
        <taxon>Flavobacteriales</taxon>
        <taxon>Flavobacteriaceae</taxon>
        <taxon>Dokdonia</taxon>
    </lineage>
</organism>
<keyword evidence="2" id="KW-1185">Reference proteome</keyword>